<protein>
    <submittedName>
        <fullName evidence="1">Uncharacterized protein</fullName>
    </submittedName>
</protein>
<keyword evidence="2" id="KW-1185">Reference proteome</keyword>
<dbReference type="EnsemblPlants" id="AVESA.00010b.r2.7CG0698770.1">
    <property type="protein sequence ID" value="AVESA.00010b.r2.7CG0698770.1.CDS"/>
    <property type="gene ID" value="AVESA.00010b.r2.7CG0698770"/>
</dbReference>
<evidence type="ECO:0000313" key="1">
    <source>
        <dbReference type="EnsemblPlants" id="AVESA.00010b.r2.7CG0698770.1.CDS"/>
    </source>
</evidence>
<proteinExistence type="predicted"/>
<name>A0ACD6A477_AVESA</name>
<reference evidence="1" key="1">
    <citation type="submission" date="2021-05" db="EMBL/GenBank/DDBJ databases">
        <authorList>
            <person name="Scholz U."/>
            <person name="Mascher M."/>
            <person name="Fiebig A."/>
        </authorList>
    </citation>
    <scope>NUCLEOTIDE SEQUENCE [LARGE SCALE GENOMIC DNA]</scope>
</reference>
<dbReference type="Proteomes" id="UP001732700">
    <property type="component" value="Chromosome 7C"/>
</dbReference>
<accession>A0ACD6A477</accession>
<organism evidence="1 2">
    <name type="scientific">Avena sativa</name>
    <name type="common">Oat</name>
    <dbReference type="NCBI Taxonomy" id="4498"/>
    <lineage>
        <taxon>Eukaryota</taxon>
        <taxon>Viridiplantae</taxon>
        <taxon>Streptophyta</taxon>
        <taxon>Embryophyta</taxon>
        <taxon>Tracheophyta</taxon>
        <taxon>Spermatophyta</taxon>
        <taxon>Magnoliopsida</taxon>
        <taxon>Liliopsida</taxon>
        <taxon>Poales</taxon>
        <taxon>Poaceae</taxon>
        <taxon>BOP clade</taxon>
        <taxon>Pooideae</taxon>
        <taxon>Poodae</taxon>
        <taxon>Poeae</taxon>
        <taxon>Poeae Chloroplast Group 1 (Aveneae type)</taxon>
        <taxon>Aveninae</taxon>
        <taxon>Avena</taxon>
    </lineage>
</organism>
<sequence length="380" mass="43267">MSERSSDILCGDIFGVSPVRVRKLGNQDGMNIWKNALRDNWDDEHGYYKYHLGEVLDGRYRITAGYGKGVFSTVVQAKDLKAGKNDPEEVDIKIICNDDTKERYKSGKMEVSVLEKLSSADREDKRHCVRFISSFMYRGHPCLVLESLHMNLREIIKKFGRDIGLKLTAVRMYSKQLFIALKHLKDCSILHCDIKPDNILVNGSKSLLKMCDFGSAFSAGANDITPILVSRFYRAPEIILGFPYDHSLDMWSTGCCLYELYTGKFLFPGGTNNGMLWLHMELKGPFPKKMLRKGAFTSQHFDQDLNFHVTDENLMMKKAVNKLHMNLKPKGVGSKISSFPGEDPKMMSRFKDLLEKIFVLDPEKRLTASQALDHPFITGK</sequence>
<evidence type="ECO:0000313" key="2">
    <source>
        <dbReference type="Proteomes" id="UP001732700"/>
    </source>
</evidence>
<reference evidence="1" key="2">
    <citation type="submission" date="2025-09" db="UniProtKB">
        <authorList>
            <consortium name="EnsemblPlants"/>
        </authorList>
    </citation>
    <scope>IDENTIFICATION</scope>
</reference>